<evidence type="ECO:0000313" key="14">
    <source>
        <dbReference type="EMBL" id="EXC32751.1"/>
    </source>
</evidence>
<name>W9SY48_9ROSA</name>
<feature type="domain" description="Thioredoxin" evidence="13">
    <location>
        <begin position="249"/>
        <end position="427"/>
    </location>
</feature>
<dbReference type="SUPFAM" id="SSF57889">
    <property type="entry name" value="Cysteine-rich domain"/>
    <property type="match status" value="1"/>
</dbReference>
<evidence type="ECO:0000256" key="9">
    <source>
        <dbReference type="ARBA" id="ARBA00025782"/>
    </source>
</evidence>
<protein>
    <recommendedName>
        <fullName evidence="3">Ribonuclease H2 subunit B</fullName>
        <ecNumber evidence="2">1.8.1.8</ecNumber>
    </recommendedName>
    <alternativeName>
        <fullName evidence="10">Ribonuclease HI subunit B</fullName>
    </alternativeName>
</protein>
<evidence type="ECO:0000256" key="6">
    <source>
        <dbReference type="ARBA" id="ARBA00023027"/>
    </source>
</evidence>
<evidence type="ECO:0000256" key="3">
    <source>
        <dbReference type="ARBA" id="ARBA00019062"/>
    </source>
</evidence>
<dbReference type="Pfam" id="PF03107">
    <property type="entry name" value="C1_2"/>
    <property type="match status" value="1"/>
</dbReference>
<dbReference type="InterPro" id="IPR040456">
    <property type="entry name" value="RNase_H2_suB"/>
</dbReference>
<keyword evidence="6" id="KW-0520">NAD</keyword>
<dbReference type="GO" id="GO:0005634">
    <property type="term" value="C:nucleus"/>
    <property type="evidence" value="ECO:0007669"/>
    <property type="project" value="UniProtKB-SubCell"/>
</dbReference>
<dbReference type="InterPro" id="IPR012336">
    <property type="entry name" value="Thioredoxin-like_fold"/>
</dbReference>
<evidence type="ECO:0000256" key="4">
    <source>
        <dbReference type="ARBA" id="ARBA00022737"/>
    </source>
</evidence>
<dbReference type="InterPro" id="IPR052259">
    <property type="entry name" value="Nucleoredoxin-like"/>
</dbReference>
<dbReference type="InterPro" id="IPR041195">
    <property type="entry name" value="Rnh202_N"/>
</dbReference>
<proteinExistence type="inferred from homology"/>
<evidence type="ECO:0000256" key="2">
    <source>
        <dbReference type="ARBA" id="ARBA00012612"/>
    </source>
</evidence>
<dbReference type="Pfam" id="PF13905">
    <property type="entry name" value="Thioredoxin_8"/>
    <property type="match status" value="2"/>
</dbReference>
<dbReference type="PANTHER" id="PTHR13871:SF81">
    <property type="entry name" value="NUCLEOREDOXIN 3-RELATED"/>
    <property type="match status" value="1"/>
</dbReference>
<evidence type="ECO:0000256" key="1">
    <source>
        <dbReference type="ARBA" id="ARBA00004123"/>
    </source>
</evidence>
<dbReference type="InterPro" id="IPR036249">
    <property type="entry name" value="Thioredoxin-like_sf"/>
</dbReference>
<keyword evidence="4" id="KW-0677">Repeat</keyword>
<evidence type="ECO:0000256" key="12">
    <source>
        <dbReference type="ARBA" id="ARBA00047804"/>
    </source>
</evidence>
<dbReference type="CDD" id="cd09270">
    <property type="entry name" value="RNase_H2-B"/>
    <property type="match status" value="1"/>
</dbReference>
<dbReference type="EMBL" id="KE346312">
    <property type="protein sequence ID" value="EXC32751.1"/>
    <property type="molecule type" value="Genomic_DNA"/>
</dbReference>
<evidence type="ECO:0000256" key="7">
    <source>
        <dbReference type="ARBA" id="ARBA00023242"/>
    </source>
</evidence>
<dbReference type="eggNOG" id="KOG2501">
    <property type="taxonomic scope" value="Eukaryota"/>
</dbReference>
<dbReference type="Pfam" id="PF09468">
    <property type="entry name" value="RNase_H2-Ydr279"/>
    <property type="match status" value="1"/>
</dbReference>
<dbReference type="PANTHER" id="PTHR13871">
    <property type="entry name" value="THIOREDOXIN"/>
    <property type="match status" value="1"/>
</dbReference>
<dbReference type="STRING" id="981085.W9SY48"/>
<comment type="subcellular location">
    <subcellularLocation>
        <location evidence="1">Nucleus</location>
    </subcellularLocation>
</comment>
<evidence type="ECO:0000313" key="15">
    <source>
        <dbReference type="Proteomes" id="UP000030645"/>
    </source>
</evidence>
<dbReference type="InterPro" id="IPR045870">
    <property type="entry name" value="TryX_NRX_thioredoxin_dom"/>
</dbReference>
<accession>W9SY48</accession>
<keyword evidence="15" id="KW-1185">Reference proteome</keyword>
<dbReference type="GO" id="GO:0004791">
    <property type="term" value="F:thioredoxin-disulfide reductase (NADPH) activity"/>
    <property type="evidence" value="ECO:0007669"/>
    <property type="project" value="InterPro"/>
</dbReference>
<comment type="similarity">
    <text evidence="9">Belongs to the nucleoredoxin family.</text>
</comment>
<comment type="function">
    <text evidence="8">Non catalytic subunit of RNase H2, an endonuclease that specifically degrades the RNA of RNA:DNA hybrids. Participates in DNA replication, possibly by mediating the removal of lagging-strand Okazaki fragment RNA primers during DNA replication. Mediates the excision of single ribonucleotides from DNA:RNA duplexes.</text>
</comment>
<organism evidence="14 15">
    <name type="scientific">Morus notabilis</name>
    <dbReference type="NCBI Taxonomy" id="981085"/>
    <lineage>
        <taxon>Eukaryota</taxon>
        <taxon>Viridiplantae</taxon>
        <taxon>Streptophyta</taxon>
        <taxon>Embryophyta</taxon>
        <taxon>Tracheophyta</taxon>
        <taxon>Spermatophyta</taxon>
        <taxon>Magnoliopsida</taxon>
        <taxon>eudicotyledons</taxon>
        <taxon>Gunneridae</taxon>
        <taxon>Pentapetalae</taxon>
        <taxon>rosids</taxon>
        <taxon>fabids</taxon>
        <taxon>Rosales</taxon>
        <taxon>Moraceae</taxon>
        <taxon>Moreae</taxon>
        <taxon>Morus</taxon>
    </lineage>
</organism>
<evidence type="ECO:0000259" key="13">
    <source>
        <dbReference type="PROSITE" id="PS51352"/>
    </source>
</evidence>
<evidence type="ECO:0000256" key="8">
    <source>
        <dbReference type="ARBA" id="ARBA00024778"/>
    </source>
</evidence>
<dbReference type="InterPro" id="IPR019024">
    <property type="entry name" value="RNase_H2_suB_wHTH"/>
</dbReference>
<reference evidence="15" key="1">
    <citation type="submission" date="2013-01" db="EMBL/GenBank/DDBJ databases">
        <title>Draft Genome Sequence of a Mulberry Tree, Morus notabilis C.K. Schneid.</title>
        <authorList>
            <person name="He N."/>
            <person name="Zhao S."/>
        </authorList>
    </citation>
    <scope>NUCLEOTIDE SEQUENCE</scope>
</reference>
<dbReference type="EC" id="1.8.1.8" evidence="2"/>
<dbReference type="InterPro" id="IPR004146">
    <property type="entry name" value="DC1"/>
</dbReference>
<gene>
    <name evidence="14" type="ORF">L484_019864</name>
</gene>
<evidence type="ECO:0000256" key="11">
    <source>
        <dbReference type="ARBA" id="ARBA00047388"/>
    </source>
</evidence>
<dbReference type="CDD" id="cd03009">
    <property type="entry name" value="TryX_like_TryX_NRX"/>
    <property type="match status" value="2"/>
</dbReference>
<dbReference type="GO" id="GO:0032299">
    <property type="term" value="C:ribonuclease H2 complex"/>
    <property type="evidence" value="ECO:0007669"/>
    <property type="project" value="InterPro"/>
</dbReference>
<evidence type="ECO:0000256" key="5">
    <source>
        <dbReference type="ARBA" id="ARBA00023002"/>
    </source>
</evidence>
<keyword evidence="5" id="KW-0560">Oxidoreductase</keyword>
<dbReference type="FunFam" id="2.20.25.530:FF:000002">
    <property type="entry name" value="Ribonuclease H2 subunit B"/>
    <property type="match status" value="1"/>
</dbReference>
<dbReference type="Pfam" id="PF17745">
    <property type="entry name" value="Ydr279_N"/>
    <property type="match status" value="1"/>
</dbReference>
<dbReference type="AlphaFoldDB" id="W9SY48"/>
<dbReference type="PROSITE" id="PS51352">
    <property type="entry name" value="THIOREDOXIN_2"/>
    <property type="match status" value="1"/>
</dbReference>
<sequence length="645" mass="72915">MAIPEGSDEIRLLIAPDDSVLGNGVGRLLSLRHPKCGNAICYLLSNDVLQEIHWFKQPYTSWFLGDYVTEDGRLYTATPVDPVFILLPIFDEARMKKGDDLGKFRQLDEIMLIDDYPGYQHLLSVAENSMQLVCEVKEIGSSKFFRLDDSKVLGWLYHKVCRLKQTLLTLDKNYAAQDEKDTLSDAVSILSEYLKDDPWLKQLCSYLRLNLLEVTRKASEIELVPNAAESNQGFTASQFSGEIDKAKLQTVSLLVAAMEAPENRPKSTDVSDLVTFLSFVGVEFLLSGEGKVPLSSCHGKTICLFFSANWCRPCKAFTPQLVKLYNSLKLKGEELEIIFVSFDHDDYKFKEHFKRMPWLAVPFDANLHRQLSNTYCVDRIPTLIPLSSDGISIEEDLIGLIEEYGAEAYPFTRERREQLKAFDKAKREGGKLEELLAHEGRNYVISRDARQTSVSKLVGKTIGLYFGAHWSPPCQAFTTKLAEAYNTLMNTNDQCSLEIILVSTDRDVKEFELNISKMPWHAIPYEDKTRQDLCRIFDVKEIPALVLIGADGKSVTTNGKAMVSLYGAKAFPFTESRIRELEAALIKEGEALPAQVKDVKHEHVLKLDMAKAYVCDCCKEQGRFWAFSCDVCDYDLHPTCVEKAS</sequence>
<dbReference type="InterPro" id="IPR046349">
    <property type="entry name" value="C1-like_sf"/>
</dbReference>
<dbReference type="SUPFAM" id="SSF52833">
    <property type="entry name" value="Thioredoxin-like"/>
    <property type="match status" value="2"/>
</dbReference>
<dbReference type="Gene3D" id="3.40.30.10">
    <property type="entry name" value="Glutaredoxin"/>
    <property type="match status" value="2"/>
</dbReference>
<dbReference type="InterPro" id="IPR013766">
    <property type="entry name" value="Thioredoxin_domain"/>
</dbReference>
<dbReference type="Gene3D" id="2.20.25.530">
    <property type="match status" value="1"/>
</dbReference>
<dbReference type="Proteomes" id="UP000030645">
    <property type="component" value="Unassembled WGS sequence"/>
</dbReference>
<keyword evidence="7" id="KW-0539">Nucleus</keyword>
<evidence type="ECO:0000256" key="10">
    <source>
        <dbReference type="ARBA" id="ARBA00033464"/>
    </source>
</evidence>
<comment type="catalytic activity">
    <reaction evidence="11">
        <text>[protein]-dithiol + NAD(+) = [protein]-disulfide + NADH + H(+)</text>
        <dbReference type="Rhea" id="RHEA:18749"/>
        <dbReference type="Rhea" id="RHEA-COMP:10593"/>
        <dbReference type="Rhea" id="RHEA-COMP:10594"/>
        <dbReference type="ChEBI" id="CHEBI:15378"/>
        <dbReference type="ChEBI" id="CHEBI:29950"/>
        <dbReference type="ChEBI" id="CHEBI:50058"/>
        <dbReference type="ChEBI" id="CHEBI:57540"/>
        <dbReference type="ChEBI" id="CHEBI:57945"/>
        <dbReference type="EC" id="1.8.1.8"/>
    </reaction>
</comment>
<dbReference type="Gene3D" id="1.10.20.120">
    <property type="match status" value="1"/>
</dbReference>
<dbReference type="eggNOG" id="KOG4705">
    <property type="taxonomic scope" value="Eukaryota"/>
</dbReference>
<comment type="catalytic activity">
    <reaction evidence="12">
        <text>[protein]-dithiol + NADP(+) = [protein]-disulfide + NADPH + H(+)</text>
        <dbReference type="Rhea" id="RHEA:18753"/>
        <dbReference type="Rhea" id="RHEA-COMP:10593"/>
        <dbReference type="Rhea" id="RHEA-COMP:10594"/>
        <dbReference type="ChEBI" id="CHEBI:15378"/>
        <dbReference type="ChEBI" id="CHEBI:29950"/>
        <dbReference type="ChEBI" id="CHEBI:50058"/>
        <dbReference type="ChEBI" id="CHEBI:57783"/>
        <dbReference type="ChEBI" id="CHEBI:58349"/>
        <dbReference type="EC" id="1.8.1.8"/>
    </reaction>
</comment>